<dbReference type="Proteomes" id="UP001611075">
    <property type="component" value="Unassembled WGS sequence"/>
</dbReference>
<dbReference type="InterPro" id="IPR051794">
    <property type="entry name" value="PG_Endopeptidase_C40"/>
</dbReference>
<protein>
    <submittedName>
        <fullName evidence="9">C40 family peptidase</fullName>
    </submittedName>
</protein>
<feature type="domain" description="NlpC/P60" evidence="8">
    <location>
        <begin position="280"/>
        <end position="409"/>
    </location>
</feature>
<feature type="compositionally biased region" description="Low complexity" evidence="6">
    <location>
        <begin position="463"/>
        <end position="475"/>
    </location>
</feature>
<reference evidence="9 10" key="1">
    <citation type="submission" date="2024-10" db="EMBL/GenBank/DDBJ databases">
        <title>The Natural Products Discovery Center: Release of the First 8490 Sequenced Strains for Exploring Actinobacteria Biosynthetic Diversity.</title>
        <authorList>
            <person name="Kalkreuter E."/>
            <person name="Kautsar S.A."/>
            <person name="Yang D."/>
            <person name="Bader C.D."/>
            <person name="Teijaro C.N."/>
            <person name="Fluegel L."/>
            <person name="Davis C.M."/>
            <person name="Simpson J.R."/>
            <person name="Lauterbach L."/>
            <person name="Steele A.D."/>
            <person name="Gui C."/>
            <person name="Meng S."/>
            <person name="Li G."/>
            <person name="Viehrig K."/>
            <person name="Ye F."/>
            <person name="Su P."/>
            <person name="Kiefer A.F."/>
            <person name="Nichols A."/>
            <person name="Cepeda A.J."/>
            <person name="Yan W."/>
            <person name="Fan B."/>
            <person name="Jiang Y."/>
            <person name="Adhikari A."/>
            <person name="Zheng C.-J."/>
            <person name="Schuster L."/>
            <person name="Cowan T.M."/>
            <person name="Smanski M.J."/>
            <person name="Chevrette M.G."/>
            <person name="De Carvalho L.P.S."/>
            <person name="Shen B."/>
        </authorList>
    </citation>
    <scope>NUCLEOTIDE SEQUENCE [LARGE SCALE GENOMIC DNA]</scope>
    <source>
        <strain evidence="9 10">NPDC021253</strain>
    </source>
</reference>
<dbReference type="Pfam" id="PF00877">
    <property type="entry name" value="NLPC_P60"/>
    <property type="match status" value="1"/>
</dbReference>
<dbReference type="PROSITE" id="PS51935">
    <property type="entry name" value="NLPC_P60"/>
    <property type="match status" value="1"/>
</dbReference>
<keyword evidence="3" id="KW-0378">Hydrolase</keyword>
<evidence type="ECO:0000256" key="1">
    <source>
        <dbReference type="ARBA" id="ARBA00007074"/>
    </source>
</evidence>
<evidence type="ECO:0000256" key="5">
    <source>
        <dbReference type="SAM" id="Coils"/>
    </source>
</evidence>
<feature type="region of interest" description="Disordered" evidence="6">
    <location>
        <begin position="405"/>
        <end position="504"/>
    </location>
</feature>
<comment type="similarity">
    <text evidence="1">Belongs to the peptidase C40 family.</text>
</comment>
<sequence length="504" mass="52313">MVQSQQSRRRQRRRPPLFSPVLRPMLWSALLSMVVTAALATPAYAEPPLPNVVPDTGSRPVAAAGVQLPGGNGPGGLPGTGSPAMPLAPLGSGPLAVVIAAAEAQVGLLGDQLLGLRQTRTEAETQLATADQGLKTARDGLTKAQDGADTAAAGAFKAAAALPPGEFARDLHGLNMLTQITRGEQADGATTAAAGELARARATEQVAYQAWTAADTRVRAVREQYAAVEKSLREQEAKLLRLRKDNAAQLIELERQQEAAEQQLGASYVQGQSTNGLTASPVALAAVRYALAQLGDPYVWSEEGPDAFDCSGLMWAAYRSAGYRQLPRVSRDQYYATRGRSVSQGALLPGDLLFFASGSSWTTIHHVGMYIGGGKMVQAPTTGQTVKISTVGWSRLYAATRVVGAVPGPPASPTPKPTKPPITPKPTPKPTLSPTPTKSPTPTPKPTTPKPTTPSTPPPSSSPSPSRSPSASASDTPPPVPTTQSSSLVPSDSASPKASTTEAG</sequence>
<evidence type="ECO:0000259" key="8">
    <source>
        <dbReference type="PROSITE" id="PS51935"/>
    </source>
</evidence>
<evidence type="ECO:0000313" key="9">
    <source>
        <dbReference type="EMBL" id="MFI0791702.1"/>
    </source>
</evidence>
<dbReference type="Gene3D" id="3.90.1720.10">
    <property type="entry name" value="endopeptidase domain like (from Nostoc punctiforme)"/>
    <property type="match status" value="1"/>
</dbReference>
<evidence type="ECO:0000256" key="2">
    <source>
        <dbReference type="ARBA" id="ARBA00022670"/>
    </source>
</evidence>
<feature type="compositionally biased region" description="Pro residues" evidence="6">
    <location>
        <begin position="407"/>
        <end position="462"/>
    </location>
</feature>
<dbReference type="SUPFAM" id="SSF54001">
    <property type="entry name" value="Cysteine proteinases"/>
    <property type="match status" value="1"/>
</dbReference>
<evidence type="ECO:0000256" key="7">
    <source>
        <dbReference type="SAM" id="SignalP"/>
    </source>
</evidence>
<accession>A0ABW7SDD7</accession>
<name>A0ABW7SDD7_9ACTN</name>
<evidence type="ECO:0000256" key="3">
    <source>
        <dbReference type="ARBA" id="ARBA00022801"/>
    </source>
</evidence>
<keyword evidence="2" id="KW-0645">Protease</keyword>
<gene>
    <name evidence="9" type="ORF">ACH4OY_03215</name>
</gene>
<dbReference type="PRINTS" id="PR01217">
    <property type="entry name" value="PRICHEXTENSN"/>
</dbReference>
<organism evidence="9 10">
    <name type="scientific">Micromonospora rubida</name>
    <dbReference type="NCBI Taxonomy" id="2697657"/>
    <lineage>
        <taxon>Bacteria</taxon>
        <taxon>Bacillati</taxon>
        <taxon>Actinomycetota</taxon>
        <taxon>Actinomycetes</taxon>
        <taxon>Micromonosporales</taxon>
        <taxon>Micromonosporaceae</taxon>
        <taxon>Micromonospora</taxon>
    </lineage>
</organism>
<proteinExistence type="inferred from homology"/>
<feature type="signal peptide" evidence="7">
    <location>
        <begin position="1"/>
        <end position="45"/>
    </location>
</feature>
<feature type="compositionally biased region" description="Low complexity" evidence="6">
    <location>
        <begin position="482"/>
        <end position="495"/>
    </location>
</feature>
<feature type="chain" id="PRO_5045459613" evidence="7">
    <location>
        <begin position="46"/>
        <end position="504"/>
    </location>
</feature>
<dbReference type="PANTHER" id="PTHR47359:SF3">
    <property type="entry name" value="NLP_P60 DOMAIN-CONTAINING PROTEIN-RELATED"/>
    <property type="match status" value="1"/>
</dbReference>
<evidence type="ECO:0000313" key="10">
    <source>
        <dbReference type="Proteomes" id="UP001611075"/>
    </source>
</evidence>
<evidence type="ECO:0000256" key="4">
    <source>
        <dbReference type="ARBA" id="ARBA00022807"/>
    </source>
</evidence>
<keyword evidence="7" id="KW-0732">Signal</keyword>
<feature type="coiled-coil region" evidence="5">
    <location>
        <begin position="218"/>
        <end position="263"/>
    </location>
</feature>
<dbReference type="PANTHER" id="PTHR47359">
    <property type="entry name" value="PEPTIDOGLYCAN DL-ENDOPEPTIDASE CWLO"/>
    <property type="match status" value="1"/>
</dbReference>
<dbReference type="RefSeq" id="WP_396676378.1">
    <property type="nucleotide sequence ID" value="NZ_JBIRPU010000002.1"/>
</dbReference>
<evidence type="ECO:0000256" key="6">
    <source>
        <dbReference type="SAM" id="MobiDB-lite"/>
    </source>
</evidence>
<keyword evidence="5" id="KW-0175">Coiled coil</keyword>
<comment type="caution">
    <text evidence="9">The sequence shown here is derived from an EMBL/GenBank/DDBJ whole genome shotgun (WGS) entry which is preliminary data.</text>
</comment>
<dbReference type="InterPro" id="IPR000064">
    <property type="entry name" value="NLP_P60_dom"/>
</dbReference>
<dbReference type="InterPro" id="IPR038765">
    <property type="entry name" value="Papain-like_cys_pep_sf"/>
</dbReference>
<dbReference type="EMBL" id="JBIRPU010000002">
    <property type="protein sequence ID" value="MFI0791702.1"/>
    <property type="molecule type" value="Genomic_DNA"/>
</dbReference>
<keyword evidence="10" id="KW-1185">Reference proteome</keyword>
<keyword evidence="4" id="KW-0788">Thiol protease</keyword>